<dbReference type="InterPro" id="IPR036909">
    <property type="entry name" value="Cyt_c-like_dom_sf"/>
</dbReference>
<name>A0A3E1NFA3_9BACT</name>
<feature type="domain" description="Cytochrome c" evidence="5">
    <location>
        <begin position="48"/>
        <end position="193"/>
    </location>
</feature>
<dbReference type="EMBL" id="QTJU01000009">
    <property type="protein sequence ID" value="RFM26468.1"/>
    <property type="molecule type" value="Genomic_DNA"/>
</dbReference>
<comment type="caution">
    <text evidence="6">The sequence shown here is derived from an EMBL/GenBank/DDBJ whole genome shotgun (WGS) entry which is preliminary data.</text>
</comment>
<dbReference type="GO" id="GO:0009055">
    <property type="term" value="F:electron transfer activity"/>
    <property type="evidence" value="ECO:0007669"/>
    <property type="project" value="InterPro"/>
</dbReference>
<gene>
    <name evidence="6" type="ORF">DXN05_19775</name>
</gene>
<keyword evidence="2 4" id="KW-0479">Metal-binding</keyword>
<evidence type="ECO:0000313" key="6">
    <source>
        <dbReference type="EMBL" id="RFM26468.1"/>
    </source>
</evidence>
<protein>
    <submittedName>
        <fullName evidence="6">Cytochrome-c oxidase</fullName>
    </submittedName>
</protein>
<evidence type="ECO:0000256" key="4">
    <source>
        <dbReference type="PROSITE-ProRule" id="PRU00433"/>
    </source>
</evidence>
<dbReference type="GO" id="GO:0046872">
    <property type="term" value="F:metal ion binding"/>
    <property type="evidence" value="ECO:0007669"/>
    <property type="project" value="UniProtKB-KW"/>
</dbReference>
<dbReference type="Proteomes" id="UP000261284">
    <property type="component" value="Unassembled WGS sequence"/>
</dbReference>
<keyword evidence="1 4" id="KW-0349">Heme</keyword>
<keyword evidence="7" id="KW-1185">Reference proteome</keyword>
<accession>A0A3E1NFA3</accession>
<organism evidence="6 7">
    <name type="scientific">Deminuibacter soli</name>
    <dbReference type="NCBI Taxonomy" id="2291815"/>
    <lineage>
        <taxon>Bacteria</taxon>
        <taxon>Pseudomonadati</taxon>
        <taxon>Bacteroidota</taxon>
        <taxon>Chitinophagia</taxon>
        <taxon>Chitinophagales</taxon>
        <taxon>Chitinophagaceae</taxon>
        <taxon>Deminuibacter</taxon>
    </lineage>
</organism>
<dbReference type="SUPFAM" id="SSF46626">
    <property type="entry name" value="Cytochrome c"/>
    <property type="match status" value="2"/>
</dbReference>
<proteinExistence type="predicted"/>
<dbReference type="InterPro" id="IPR051459">
    <property type="entry name" value="Cytochrome_c-type_DH"/>
</dbReference>
<dbReference type="PANTHER" id="PTHR35008:SF4">
    <property type="entry name" value="BLL4482 PROTEIN"/>
    <property type="match status" value="1"/>
</dbReference>
<evidence type="ECO:0000256" key="3">
    <source>
        <dbReference type="ARBA" id="ARBA00023004"/>
    </source>
</evidence>
<evidence type="ECO:0000256" key="2">
    <source>
        <dbReference type="ARBA" id="ARBA00022723"/>
    </source>
</evidence>
<dbReference type="GO" id="GO:0020037">
    <property type="term" value="F:heme binding"/>
    <property type="evidence" value="ECO:0007669"/>
    <property type="project" value="InterPro"/>
</dbReference>
<evidence type="ECO:0000313" key="7">
    <source>
        <dbReference type="Proteomes" id="UP000261284"/>
    </source>
</evidence>
<dbReference type="Pfam" id="PF13442">
    <property type="entry name" value="Cytochrome_CBB3"/>
    <property type="match status" value="1"/>
</dbReference>
<dbReference type="InterPro" id="IPR003468">
    <property type="entry name" value="Cyt_c_oxidase_monohaem-su/FixO"/>
</dbReference>
<dbReference type="PANTHER" id="PTHR35008">
    <property type="entry name" value="BLL4482 PROTEIN-RELATED"/>
    <property type="match status" value="1"/>
</dbReference>
<dbReference type="OrthoDB" id="9811395at2"/>
<dbReference type="Pfam" id="PF02433">
    <property type="entry name" value="FixO"/>
    <property type="match status" value="1"/>
</dbReference>
<keyword evidence="3 4" id="KW-0408">Iron</keyword>
<reference evidence="6 7" key="1">
    <citation type="submission" date="2018-08" db="EMBL/GenBank/DDBJ databases">
        <title>Chitinophagaceae sp. K23C18032701, a novel bacterium isolated from forest soil.</title>
        <authorList>
            <person name="Wang C."/>
        </authorList>
    </citation>
    <scope>NUCLEOTIDE SEQUENCE [LARGE SCALE GENOMIC DNA]</scope>
    <source>
        <strain evidence="6 7">K23C18032701</strain>
    </source>
</reference>
<evidence type="ECO:0000259" key="5">
    <source>
        <dbReference type="PROSITE" id="PS51007"/>
    </source>
</evidence>
<dbReference type="InterPro" id="IPR009056">
    <property type="entry name" value="Cyt_c-like_dom"/>
</dbReference>
<sequence>MEFFNNHKKLFTAAFLLFFTLTLFVAIIPALNNEKINRSLPGAVPLSEDAVKGKAVFIANGCVACHTQQVRNVAMDKAFGSRPSIAADYAGIKRTDTWRNTATLMGTERTGPDLTNIGSRQPSVDWHLAHLYNPRIVVSASIMPAYPWLFNVIDNAPKNAVVVNIPAAFAEGTGKVVATKEAMWLVAYLQSLKQVELPDGRPMPAFLYKKEPKAAAAGRAVDEPDGAALYATNCQSCHQENGEGLKGAFPPLKGSKVVLNNDPELMVNIIMNGYTGRMQEGYGAMPPVGTNNNLDAEEIAAIMNHEKTSWGNDAKKVTPDDVKKLMALVKDQAVAKGK</sequence>
<feature type="domain" description="Cytochrome c" evidence="5">
    <location>
        <begin position="221"/>
        <end position="333"/>
    </location>
</feature>
<dbReference type="PROSITE" id="PS51007">
    <property type="entry name" value="CYTC"/>
    <property type="match status" value="2"/>
</dbReference>
<evidence type="ECO:0000256" key="1">
    <source>
        <dbReference type="ARBA" id="ARBA00022617"/>
    </source>
</evidence>
<dbReference type="AlphaFoldDB" id="A0A3E1NFA3"/>
<dbReference type="Gene3D" id="1.10.760.10">
    <property type="entry name" value="Cytochrome c-like domain"/>
    <property type="match status" value="2"/>
</dbReference>